<dbReference type="PROSITE" id="PS50157">
    <property type="entry name" value="ZINC_FINGER_C2H2_2"/>
    <property type="match status" value="1"/>
</dbReference>
<keyword evidence="2" id="KW-0479">Metal-binding</keyword>
<comment type="caution">
    <text evidence="9">The sequence shown here is derived from an EMBL/GenBank/DDBJ whole genome shotgun (WGS) entry which is preliminary data.</text>
</comment>
<evidence type="ECO:0000256" key="6">
    <source>
        <dbReference type="PROSITE-ProRule" id="PRU00042"/>
    </source>
</evidence>
<dbReference type="PANTHER" id="PTHR23215">
    <property type="entry name" value="ZINC FINGER PROTEIN 207"/>
    <property type="match status" value="1"/>
</dbReference>
<feature type="domain" description="C2H2-type" evidence="8">
    <location>
        <begin position="37"/>
        <end position="65"/>
    </location>
</feature>
<gene>
    <name evidence="9" type="ORF">BgAZ_201370</name>
</gene>
<dbReference type="CDD" id="cd20908">
    <property type="entry name" value="SUF4-like"/>
    <property type="match status" value="1"/>
</dbReference>
<proteinExistence type="predicted"/>
<evidence type="ECO:0000256" key="1">
    <source>
        <dbReference type="ARBA" id="ARBA00004123"/>
    </source>
</evidence>
<comment type="subcellular location">
    <subcellularLocation>
        <location evidence="1">Nucleus</location>
    </subcellularLocation>
</comment>
<evidence type="ECO:0000256" key="4">
    <source>
        <dbReference type="ARBA" id="ARBA00022833"/>
    </source>
</evidence>
<dbReference type="EMBL" id="JAVEPI010000002">
    <property type="protein sequence ID" value="KAK1443261.1"/>
    <property type="molecule type" value="Genomic_DNA"/>
</dbReference>
<reference evidence="9" key="1">
    <citation type="submission" date="2023-08" db="EMBL/GenBank/DDBJ databases">
        <title>Draft sequence of the Babesia gibsoni genome.</title>
        <authorList>
            <person name="Yamagishi J.Y."/>
            <person name="Xuan X.X."/>
        </authorList>
    </citation>
    <scope>NUCLEOTIDE SEQUENCE</scope>
    <source>
        <strain evidence="9">Azabu</strain>
    </source>
</reference>
<feature type="region of interest" description="Disordered" evidence="7">
    <location>
        <begin position="208"/>
        <end position="252"/>
    </location>
</feature>
<keyword evidence="3 6" id="KW-0863">Zinc-finger</keyword>
<keyword evidence="10" id="KW-1185">Reference proteome</keyword>
<dbReference type="GO" id="GO:0005634">
    <property type="term" value="C:nucleus"/>
    <property type="evidence" value="ECO:0007669"/>
    <property type="project" value="UniProtKB-SubCell"/>
</dbReference>
<dbReference type="PROSITE" id="PS00028">
    <property type="entry name" value="ZINC_FINGER_C2H2_1"/>
    <property type="match status" value="1"/>
</dbReference>
<protein>
    <submittedName>
        <fullName evidence="9">Zinc finger protein 183</fullName>
    </submittedName>
</protein>
<evidence type="ECO:0000256" key="2">
    <source>
        <dbReference type="ARBA" id="ARBA00022723"/>
    </source>
</evidence>
<organism evidence="9 10">
    <name type="scientific">Babesia gibsoni</name>
    <dbReference type="NCBI Taxonomy" id="33632"/>
    <lineage>
        <taxon>Eukaryota</taxon>
        <taxon>Sar</taxon>
        <taxon>Alveolata</taxon>
        <taxon>Apicomplexa</taxon>
        <taxon>Aconoidasida</taxon>
        <taxon>Piroplasmida</taxon>
        <taxon>Babesiidae</taxon>
        <taxon>Babesia</taxon>
    </lineage>
</organism>
<dbReference type="InterPro" id="IPR013087">
    <property type="entry name" value="Znf_C2H2_type"/>
</dbReference>
<evidence type="ECO:0000256" key="3">
    <source>
        <dbReference type="ARBA" id="ARBA00022771"/>
    </source>
</evidence>
<keyword evidence="5" id="KW-0539">Nucleus</keyword>
<dbReference type="PANTHER" id="PTHR23215:SF0">
    <property type="entry name" value="BUB3-INTERACTING AND GLEBS MOTIF-CONTAINING PROTEIN ZNF207"/>
    <property type="match status" value="1"/>
</dbReference>
<dbReference type="GO" id="GO:0008270">
    <property type="term" value="F:zinc ion binding"/>
    <property type="evidence" value="ECO:0007669"/>
    <property type="project" value="UniProtKB-KW"/>
</dbReference>
<evidence type="ECO:0000256" key="7">
    <source>
        <dbReference type="SAM" id="MobiDB-lite"/>
    </source>
</evidence>
<sequence>MGRKSRKRLQLKPFCYFCNREFDDEKVLIQHQKAKHFKCGECHRKLETANGLAVHMQQVHRMTQRRVPNAMEGRDDVTSVVQGMFGIPFDIVEEHQMKHYKKMGDIDTKKQQRISWAIVAAAPTPEQFIAQLSIGNIYFPGFTAMPENHIQQQRLPPPQHAYGQMQGQVPPYGQTAMGMPPQGHAMPYGVGGVRPGVQPAVHGYQKAGFSNDDRGSNFSSARGRPGFQSRDEVNRGMGFSSTSTGPLILGPKGIPVESSKAGGMGGTDSARSGGFTPATGYGSNNLIGHTPRGFSDAPTAIPKTGGFSDAKGFSKPSGFSDGPAPGVAKGFSKPTGFSDAPVVPKPALQRADQGTRSFSTTPRTDASPTEKQKAIQTQYYKAAGVAPLFIPPPALGNTKLAYDVDAVSIEETRAKVIFKCENIF</sequence>
<evidence type="ECO:0000313" key="9">
    <source>
        <dbReference type="EMBL" id="KAK1443261.1"/>
    </source>
</evidence>
<evidence type="ECO:0000256" key="5">
    <source>
        <dbReference type="ARBA" id="ARBA00023242"/>
    </source>
</evidence>
<accession>A0AAD8LQW9</accession>
<keyword evidence="4" id="KW-0862">Zinc</keyword>
<evidence type="ECO:0000313" key="10">
    <source>
        <dbReference type="Proteomes" id="UP001230268"/>
    </source>
</evidence>
<dbReference type="SMART" id="SM00355">
    <property type="entry name" value="ZnF_C2H2"/>
    <property type="match status" value="2"/>
</dbReference>
<feature type="region of interest" description="Disordered" evidence="7">
    <location>
        <begin position="312"/>
        <end position="371"/>
    </location>
</feature>
<dbReference type="AlphaFoldDB" id="A0AAD8LQW9"/>
<evidence type="ECO:0000259" key="8">
    <source>
        <dbReference type="PROSITE" id="PS50157"/>
    </source>
</evidence>
<feature type="compositionally biased region" description="Polar residues" evidence="7">
    <location>
        <begin position="352"/>
        <end position="367"/>
    </location>
</feature>
<dbReference type="Proteomes" id="UP001230268">
    <property type="component" value="Unassembled WGS sequence"/>
</dbReference>
<dbReference type="Gene3D" id="3.30.160.60">
    <property type="entry name" value="Classic Zinc Finger"/>
    <property type="match status" value="1"/>
</dbReference>
<name>A0AAD8LQW9_BABGI</name>